<dbReference type="PANTHER" id="PTHR18934">
    <property type="entry name" value="ATP-DEPENDENT RNA HELICASE"/>
    <property type="match status" value="1"/>
</dbReference>
<evidence type="ECO:0000256" key="8">
    <source>
        <dbReference type="ARBA" id="ARBA00047984"/>
    </source>
</evidence>
<dbReference type="FunFam" id="1.10.10.2130:FF:000001">
    <property type="entry name" value="Pre-mRNA-splicing factor ATP-dependent RNA helicase"/>
    <property type="match status" value="1"/>
</dbReference>
<evidence type="ECO:0000313" key="14">
    <source>
        <dbReference type="Proteomes" id="UP000325577"/>
    </source>
</evidence>
<proteinExistence type="predicted"/>
<feature type="domain" description="S1 motif" evidence="10">
    <location>
        <begin position="70"/>
        <end position="139"/>
    </location>
</feature>
<dbReference type="Pfam" id="PF00271">
    <property type="entry name" value="Helicase_C"/>
    <property type="match status" value="1"/>
</dbReference>
<dbReference type="GO" id="GO:0071013">
    <property type="term" value="C:catalytic step 2 spliceosome"/>
    <property type="evidence" value="ECO:0007669"/>
    <property type="project" value="TreeGrafter"/>
</dbReference>
<dbReference type="FunFam" id="3.40.50.300:FF:000101">
    <property type="entry name" value="Pre-mRNA-splicing factor ATP-dependent RNA helicase"/>
    <property type="match status" value="1"/>
</dbReference>
<dbReference type="Proteomes" id="UP000325577">
    <property type="component" value="Linkage Group LG4"/>
</dbReference>
<dbReference type="InterPro" id="IPR012340">
    <property type="entry name" value="NA-bd_OB-fold"/>
</dbReference>
<dbReference type="Gene3D" id="3.40.50.1820">
    <property type="entry name" value="alpha/beta hydrolase"/>
    <property type="match status" value="1"/>
</dbReference>
<dbReference type="SUPFAM" id="SSF53474">
    <property type="entry name" value="alpha/beta-Hydrolases"/>
    <property type="match status" value="1"/>
</dbReference>
<dbReference type="PROSITE" id="PS51192">
    <property type="entry name" value="HELICASE_ATP_BIND_1"/>
    <property type="match status" value="1"/>
</dbReference>
<dbReference type="CDD" id="cd17971">
    <property type="entry name" value="DEXHc_DHX8"/>
    <property type="match status" value="1"/>
</dbReference>
<evidence type="ECO:0000259" key="11">
    <source>
        <dbReference type="PROSITE" id="PS51192"/>
    </source>
</evidence>
<dbReference type="GO" id="GO:0000390">
    <property type="term" value="P:spliceosomal complex disassembly"/>
    <property type="evidence" value="ECO:0007669"/>
    <property type="project" value="TreeGrafter"/>
</dbReference>
<dbReference type="Pfam" id="PF00270">
    <property type="entry name" value="DEAD"/>
    <property type="match status" value="1"/>
</dbReference>
<evidence type="ECO:0000256" key="4">
    <source>
        <dbReference type="ARBA" id="ARBA00022801"/>
    </source>
</evidence>
<dbReference type="CDD" id="cd18791">
    <property type="entry name" value="SF2_C_RHA"/>
    <property type="match status" value="1"/>
</dbReference>
<dbReference type="InterPro" id="IPR029058">
    <property type="entry name" value="AB_hydrolase_fold"/>
</dbReference>
<dbReference type="CDD" id="cd05684">
    <property type="entry name" value="S1_DHX8_helicase"/>
    <property type="match status" value="1"/>
</dbReference>
<dbReference type="PANTHER" id="PTHR18934:SF85">
    <property type="entry name" value="ATP-DEPENDENT RNA HELICASE DHX8"/>
    <property type="match status" value="1"/>
</dbReference>
<evidence type="ECO:0000256" key="1">
    <source>
        <dbReference type="ARBA" id="ARBA00012552"/>
    </source>
</evidence>
<dbReference type="InterPro" id="IPR001650">
    <property type="entry name" value="Helicase_C-like"/>
</dbReference>
<dbReference type="Gene3D" id="3.40.50.300">
    <property type="entry name" value="P-loop containing nucleotide triphosphate hydrolases"/>
    <property type="match status" value="2"/>
</dbReference>
<dbReference type="PROSITE" id="PS51194">
    <property type="entry name" value="HELICASE_CTER"/>
    <property type="match status" value="1"/>
</dbReference>
<dbReference type="FunFam" id="3.40.50.300:FF:000191">
    <property type="entry name" value="Pre-mRNA-splicing factor ATP-dependent RNA helicase"/>
    <property type="match status" value="1"/>
</dbReference>
<keyword evidence="5" id="KW-0347">Helicase</keyword>
<dbReference type="PROSITE" id="PS00690">
    <property type="entry name" value="DEAH_ATP_HELICASE"/>
    <property type="match status" value="1"/>
</dbReference>
<protein>
    <recommendedName>
        <fullName evidence="1">RNA helicase</fullName>
        <ecNumber evidence="1">3.6.4.13</ecNumber>
    </recommendedName>
</protein>
<feature type="domain" description="Helicase C-terminal" evidence="12">
    <location>
        <begin position="540"/>
        <end position="720"/>
    </location>
</feature>
<dbReference type="Gene3D" id="2.40.50.140">
    <property type="entry name" value="Nucleic acid-binding proteins"/>
    <property type="match status" value="1"/>
</dbReference>
<keyword evidence="4" id="KW-0378">Hydrolase</keyword>
<dbReference type="InterPro" id="IPR044762">
    <property type="entry name" value="DHX8/Prp22_DEXHc"/>
</dbReference>
<dbReference type="FunFam" id="2.40.50.140:FF:000061">
    <property type="entry name" value="ATP-dependent RNA helicase DHX8"/>
    <property type="match status" value="1"/>
</dbReference>
<dbReference type="GO" id="GO:0003723">
    <property type="term" value="F:RNA binding"/>
    <property type="evidence" value="ECO:0007669"/>
    <property type="project" value="TreeGrafter"/>
</dbReference>
<sequence>MEAKDVEIGMEGVERGTRTIEDDYKSRGRHRDRHDMHWRDGNEEDGDKREDDSRRDQRNGRYHSDEPELYQVYKGRVSRVMDTGCFVQLNDFRGKEGLVHVSQIANRRVATAKDFVKRDQEVFVKVISVSGQKLSLSMRDVDQDSGYSNGMPTARTGLSGIRITEEDDAVPTRRPLKRMSSPEKWEAKQLIAAGVLNVGEHPMYDEGGEGLVYQEEGAEEELEIELNEDEPAFLQGQSRYSIDMSPVKIFKNPEGSLSRAAALQSALIKERREVREQQQRTMLDSIPKDLNRPWEDPMPETGERHLAQELRGVGLSAYDMPEWKKDAYGKALTFGQRSKLSIQEQRQSLPIYKLKKELVQAVHDNQVLVVIGETGSGKTTQVTQYLAEAGYTTRGKIGCTQPRRVAAMSVAKRVAEEFGCRLGEEVGYAIRFEDCTGPDTVIKYMTDGMLLREILIDENLSQYSVIMLDEAHERTIHTDVLFGLLKQLVKRRPDLRLIVTSATLDAEKFSGYFFNCNIFTIPGRTFPVEILYTKQPESDYLDAALITVLQIHLTEPEGDILLFLTGQEEIDHACQCLYERMKGLGKNVPELIILPVYSALPSEMQSRIFDPAPPGKRKVVVATNIAEASLTIDGIFYVIDPGFAKQNVYNPKQGLDSLVITPISQASAKQRAGRAGRTGPGKCYRLYTESAFHNEMSPTSIPEIQRINLGTTTLTMKAMGINDLLSFDFMDPPSPQALISAMEQLFSLGALDEEGLLTKLGQGKNKLKQDQKRAKFFQPEGDHLTLLAVYEAWKAKNFSGPWCFENFVQSRSLRRAQDVRKQLLTIMDKYKLDVVSAGKNFTKIRKAITAGFFFHAARKDPQEGYRTLVENQPVYIHPSSALFQRQPDWVIYHELVMTTKEYMREVTVVDPKWLVELAPRFFKVADPTKMSKRKRQERIEPLYDRYHEPNSWRLTLKVRFIPSRNRIIRRTLKMAQQRSTTEQNPVMQQEKIIIPNGYGEKLVGILHETGSTEIVILCHGFRDSKENNTMVNLAVALQKEGISAFRFDFAGNGESEGSFAFGNYWREAEDLHAVIKHFSGANLVISAILGHSKGGNVVLLYASKYHDVCTVVNVSGRYNLERGIDDRLGKDFLERIKKDGFIDVTNKTGQVYFRVTEESLIDRLNTNMPEACLLIDKECRVLTVHGSADEVIPVEDALEFSKIIPNHKLQIVEGSDHGYTSYQAELISIVLPFIKEGRQQGA</sequence>
<organism evidence="13 14">
    <name type="scientific">Nyssa sinensis</name>
    <dbReference type="NCBI Taxonomy" id="561372"/>
    <lineage>
        <taxon>Eukaryota</taxon>
        <taxon>Viridiplantae</taxon>
        <taxon>Streptophyta</taxon>
        <taxon>Embryophyta</taxon>
        <taxon>Tracheophyta</taxon>
        <taxon>Spermatophyta</taxon>
        <taxon>Magnoliopsida</taxon>
        <taxon>eudicotyledons</taxon>
        <taxon>Gunneridae</taxon>
        <taxon>Pentapetalae</taxon>
        <taxon>asterids</taxon>
        <taxon>Cornales</taxon>
        <taxon>Nyssaceae</taxon>
        <taxon>Nyssa</taxon>
    </lineage>
</organism>
<dbReference type="AlphaFoldDB" id="A0A5J5A1Q5"/>
<keyword evidence="3" id="KW-0547">Nucleotide-binding</keyword>
<feature type="compositionally biased region" description="Basic and acidic residues" evidence="9">
    <location>
        <begin position="1"/>
        <end position="26"/>
    </location>
</feature>
<evidence type="ECO:0000256" key="9">
    <source>
        <dbReference type="SAM" id="MobiDB-lite"/>
    </source>
</evidence>
<dbReference type="EMBL" id="CM018047">
    <property type="protein sequence ID" value="KAA8523257.1"/>
    <property type="molecule type" value="Genomic_DNA"/>
</dbReference>
<feature type="domain" description="Helicase ATP-binding" evidence="11">
    <location>
        <begin position="359"/>
        <end position="522"/>
    </location>
</feature>
<dbReference type="InterPro" id="IPR049621">
    <property type="entry name" value="S1_DHX8_helicase"/>
</dbReference>
<dbReference type="InterPro" id="IPR011545">
    <property type="entry name" value="DEAD/DEAH_box_helicase_dom"/>
</dbReference>
<evidence type="ECO:0000259" key="12">
    <source>
        <dbReference type="PROSITE" id="PS51194"/>
    </source>
</evidence>
<dbReference type="SMART" id="SM00487">
    <property type="entry name" value="DEXDc"/>
    <property type="match status" value="1"/>
</dbReference>
<dbReference type="SMART" id="SM00490">
    <property type="entry name" value="HELICc"/>
    <property type="match status" value="1"/>
</dbReference>
<dbReference type="InterPro" id="IPR027417">
    <property type="entry name" value="P-loop_NTPase"/>
</dbReference>
<dbReference type="GO" id="GO:0003724">
    <property type="term" value="F:RNA helicase activity"/>
    <property type="evidence" value="ECO:0007669"/>
    <property type="project" value="UniProtKB-EC"/>
</dbReference>
<dbReference type="EC" id="3.6.4.13" evidence="1"/>
<keyword evidence="7" id="KW-0508">mRNA splicing</keyword>
<feature type="compositionally biased region" description="Basic and acidic residues" evidence="9">
    <location>
        <begin position="33"/>
        <end position="66"/>
    </location>
</feature>
<evidence type="ECO:0000256" key="6">
    <source>
        <dbReference type="ARBA" id="ARBA00022840"/>
    </source>
</evidence>
<keyword evidence="6" id="KW-0067">ATP-binding</keyword>
<dbReference type="GO" id="GO:0016787">
    <property type="term" value="F:hydrolase activity"/>
    <property type="evidence" value="ECO:0007669"/>
    <property type="project" value="UniProtKB-KW"/>
</dbReference>
<dbReference type="Pfam" id="PF00575">
    <property type="entry name" value="S1"/>
    <property type="match status" value="1"/>
</dbReference>
<dbReference type="SMART" id="SM00316">
    <property type="entry name" value="S1"/>
    <property type="match status" value="1"/>
</dbReference>
<evidence type="ECO:0000256" key="2">
    <source>
        <dbReference type="ARBA" id="ARBA00022664"/>
    </source>
</evidence>
<dbReference type="InterPro" id="IPR002464">
    <property type="entry name" value="DNA/RNA_helicase_DEAH_CS"/>
</dbReference>
<evidence type="ECO:0000256" key="7">
    <source>
        <dbReference type="ARBA" id="ARBA00023187"/>
    </source>
</evidence>
<feature type="region of interest" description="Disordered" evidence="9">
    <location>
        <begin position="1"/>
        <end position="67"/>
    </location>
</feature>
<dbReference type="OrthoDB" id="10253254at2759"/>
<evidence type="ECO:0000256" key="5">
    <source>
        <dbReference type="ARBA" id="ARBA00022806"/>
    </source>
</evidence>
<dbReference type="InterPro" id="IPR042035">
    <property type="entry name" value="DEAH_win-hel_dom"/>
</dbReference>
<dbReference type="FunFam" id="3.40.50.1820:FF:000170">
    <property type="entry name" value="Alpha/beta-Hydrolases superfamily protein"/>
    <property type="match status" value="1"/>
</dbReference>
<keyword evidence="14" id="KW-1185">Reference proteome</keyword>
<evidence type="ECO:0000256" key="3">
    <source>
        <dbReference type="ARBA" id="ARBA00022741"/>
    </source>
</evidence>
<dbReference type="InterPro" id="IPR003029">
    <property type="entry name" value="S1_domain"/>
</dbReference>
<gene>
    <name evidence="13" type="ORF">F0562_009680</name>
</gene>
<evidence type="ECO:0000313" key="13">
    <source>
        <dbReference type="EMBL" id="KAA8523257.1"/>
    </source>
</evidence>
<keyword evidence="2" id="KW-0507">mRNA processing</keyword>
<evidence type="ECO:0000259" key="10">
    <source>
        <dbReference type="PROSITE" id="PS50126"/>
    </source>
</evidence>
<dbReference type="Gene3D" id="1.10.10.2130">
    <property type="entry name" value="DEAH helicase family, winged-helix domain"/>
    <property type="match status" value="1"/>
</dbReference>
<name>A0A5J5A1Q5_9ASTE</name>
<comment type="catalytic activity">
    <reaction evidence="8">
        <text>ATP + H2O = ADP + phosphate + H(+)</text>
        <dbReference type="Rhea" id="RHEA:13065"/>
        <dbReference type="ChEBI" id="CHEBI:15377"/>
        <dbReference type="ChEBI" id="CHEBI:15378"/>
        <dbReference type="ChEBI" id="CHEBI:30616"/>
        <dbReference type="ChEBI" id="CHEBI:43474"/>
        <dbReference type="ChEBI" id="CHEBI:456216"/>
        <dbReference type="EC" id="3.6.4.13"/>
    </reaction>
</comment>
<reference evidence="13 14" key="1">
    <citation type="submission" date="2019-09" db="EMBL/GenBank/DDBJ databases">
        <title>A chromosome-level genome assembly of the Chinese tupelo Nyssa sinensis.</title>
        <authorList>
            <person name="Yang X."/>
            <person name="Kang M."/>
            <person name="Yang Y."/>
            <person name="Xiong H."/>
            <person name="Wang M."/>
            <person name="Zhang Z."/>
            <person name="Wang Z."/>
            <person name="Wu H."/>
            <person name="Ma T."/>
            <person name="Liu J."/>
            <person name="Xi Z."/>
        </authorList>
    </citation>
    <scope>NUCLEOTIDE SEQUENCE [LARGE SCALE GENOMIC DNA]</scope>
    <source>
        <strain evidence="13">J267</strain>
        <tissue evidence="13">Leaf</tissue>
    </source>
</reference>
<dbReference type="InterPro" id="IPR014001">
    <property type="entry name" value="Helicase_ATP-bd"/>
</dbReference>
<dbReference type="InterPro" id="IPR022742">
    <property type="entry name" value="Hydrolase_4"/>
</dbReference>
<dbReference type="InterPro" id="IPR011709">
    <property type="entry name" value="DEAD-box_helicase_OB_fold"/>
</dbReference>
<dbReference type="PROSITE" id="PS50126">
    <property type="entry name" value="S1"/>
    <property type="match status" value="1"/>
</dbReference>
<accession>A0A5J5A1Q5</accession>
<dbReference type="SUPFAM" id="SSF50249">
    <property type="entry name" value="Nucleic acid-binding proteins"/>
    <property type="match status" value="1"/>
</dbReference>
<dbReference type="Pfam" id="PF12146">
    <property type="entry name" value="Hydrolase_4"/>
    <property type="match status" value="1"/>
</dbReference>
<dbReference type="SUPFAM" id="SSF52540">
    <property type="entry name" value="P-loop containing nucleoside triphosphate hydrolases"/>
    <property type="match status" value="1"/>
</dbReference>
<dbReference type="GO" id="GO:0005524">
    <property type="term" value="F:ATP binding"/>
    <property type="evidence" value="ECO:0007669"/>
    <property type="project" value="UniProtKB-KW"/>
</dbReference>
<dbReference type="Pfam" id="PF07717">
    <property type="entry name" value="OB_NTP_bind"/>
    <property type="match status" value="1"/>
</dbReference>